<evidence type="ECO:0000259" key="8">
    <source>
        <dbReference type="SMART" id="SM00645"/>
    </source>
</evidence>
<dbReference type="AlphaFoldDB" id="S0B017"/>
<dbReference type="SMART" id="SM00848">
    <property type="entry name" value="Inhibitor_I29"/>
    <property type="match status" value="1"/>
</dbReference>
<dbReference type="CDD" id="cd02248">
    <property type="entry name" value="Peptidase_C1A"/>
    <property type="match status" value="1"/>
</dbReference>
<keyword evidence="6" id="KW-1015">Disulfide bond</keyword>
<dbReference type="Pfam" id="PF00112">
    <property type="entry name" value="Peptidase_C1"/>
    <property type="match status" value="1"/>
</dbReference>
<name>S0B017_ENTHI</name>
<dbReference type="PROSITE" id="PS00139">
    <property type="entry name" value="THIOL_PROTEASE_CYS"/>
    <property type="match status" value="1"/>
</dbReference>
<feature type="domain" description="Peptidase C1A papain C-terminal" evidence="8">
    <location>
        <begin position="94"/>
        <end position="310"/>
    </location>
</feature>
<dbReference type="PRINTS" id="PR00705">
    <property type="entry name" value="PAPAIN"/>
</dbReference>
<dbReference type="PROSITE" id="PS00640">
    <property type="entry name" value="THIOL_PROTEASE_ASN"/>
    <property type="match status" value="1"/>
</dbReference>
<evidence type="ECO:0000256" key="7">
    <source>
        <dbReference type="ARBA" id="ARBA00055668"/>
    </source>
</evidence>
<protein>
    <submittedName>
        <fullName evidence="10">Cysteine proteinase 1, putative</fullName>
    </submittedName>
</protein>
<keyword evidence="4" id="KW-0788">Thiol protease</keyword>
<organism evidence="10">
    <name type="scientific">Entamoeba histolytica</name>
    <dbReference type="NCBI Taxonomy" id="5759"/>
    <lineage>
        <taxon>Eukaryota</taxon>
        <taxon>Amoebozoa</taxon>
        <taxon>Evosea</taxon>
        <taxon>Archamoebae</taxon>
        <taxon>Mastigamoebida</taxon>
        <taxon>Entamoebidae</taxon>
        <taxon>Entamoeba</taxon>
    </lineage>
</organism>
<comment type="similarity">
    <text evidence="1">Belongs to the peptidase C1 family.</text>
</comment>
<evidence type="ECO:0000256" key="1">
    <source>
        <dbReference type="ARBA" id="ARBA00008455"/>
    </source>
</evidence>
<comment type="function">
    <text evidence="7">Cysteine protease which degrades matrix proteins such as collagen, laminin and fibronectin and thus is involved in the destruction of human tissue. Can abolish adhesion. May play an important role in pathogenicity.</text>
</comment>
<dbReference type="PROSITE" id="PS00639">
    <property type="entry name" value="THIOL_PROTEASE_HIS"/>
    <property type="match status" value="1"/>
</dbReference>
<evidence type="ECO:0000256" key="5">
    <source>
        <dbReference type="ARBA" id="ARBA00023145"/>
    </source>
</evidence>
<accession>S0B017</accession>
<dbReference type="GO" id="GO:0006508">
    <property type="term" value="P:proteolysis"/>
    <property type="evidence" value="ECO:0007669"/>
    <property type="project" value="UniProtKB-KW"/>
</dbReference>
<evidence type="ECO:0000259" key="9">
    <source>
        <dbReference type="SMART" id="SM00848"/>
    </source>
</evidence>
<dbReference type="FunFam" id="3.90.70.10:FF:000039">
    <property type="entry name" value="Cysteine proteinase 2, putative"/>
    <property type="match status" value="1"/>
</dbReference>
<dbReference type="InterPro" id="IPR000169">
    <property type="entry name" value="Pept_cys_AS"/>
</dbReference>
<evidence type="ECO:0000256" key="6">
    <source>
        <dbReference type="ARBA" id="ARBA00023157"/>
    </source>
</evidence>
<dbReference type="PANTHER" id="PTHR12411">
    <property type="entry name" value="CYSTEINE PROTEASE FAMILY C1-RELATED"/>
    <property type="match status" value="1"/>
</dbReference>
<proteinExistence type="evidence at transcript level"/>
<dbReference type="InterPro" id="IPR038765">
    <property type="entry name" value="Papain-like_cys_pep_sf"/>
</dbReference>
<reference evidence="10" key="1">
    <citation type="submission" date="2012-06" db="EMBL/GenBank/DDBJ databases">
        <title>Short 5' UTR of Entamoeba genes.</title>
        <authorList>
            <person name="Hiranuka K."/>
            <person name="Kumagai M."/>
            <person name="Wakaguri H."/>
            <person name="Suzuki Y."/>
            <person name="Sugano S."/>
            <person name="Watanabe J."/>
            <person name="Makioka A."/>
        </authorList>
    </citation>
    <scope>NUCLEOTIDE SEQUENCE</scope>
    <source>
        <strain evidence="10">HM-1:IMSS</strain>
    </source>
</reference>
<dbReference type="GO" id="GO:0004197">
    <property type="term" value="F:cysteine-type endopeptidase activity"/>
    <property type="evidence" value="ECO:0007669"/>
    <property type="project" value="UniProtKB-ARBA"/>
</dbReference>
<dbReference type="SUPFAM" id="SSF54001">
    <property type="entry name" value="Cysteine proteinases"/>
    <property type="match status" value="1"/>
</dbReference>
<keyword evidence="4" id="KW-0378">Hydrolase</keyword>
<dbReference type="Pfam" id="PF08246">
    <property type="entry name" value="Inhibitor_I29"/>
    <property type="match status" value="1"/>
</dbReference>
<sequence length="320" mass="35679">MFTVILMFYIGYGIDFNTWVANNNKHFTAVESLRRRAIFNMNARIVAENNRKETFKLSVDGPFAAMTNEEYNSLLKLKRSGEEKGEVRYLNIQAPKAVDWRKKGKVTPIRDQGNCGSCYTFGSIAALEGRLLIEKGGDSETLDLSEEHMVQCTREDGNNGCNGGLGSNVYNYIMENGIAKESDYPYTGSDSTCRSDVKAFAKIKSYNRVARNNEVELKAAISQGLVDVSIDASSVQFQLYKSGAYTDTQCKNNYFALNHEVCAVGYGVVDGKECWIVRNSWGTGWGEKGYINMVIEGNTCGVATDPLYPTGVEYLWIFHS</sequence>
<dbReference type="InterPro" id="IPR000668">
    <property type="entry name" value="Peptidase_C1A_C"/>
</dbReference>
<evidence type="ECO:0000256" key="3">
    <source>
        <dbReference type="ARBA" id="ARBA00022729"/>
    </source>
</evidence>
<dbReference type="SMART" id="SM00645">
    <property type="entry name" value="Pept_C1"/>
    <property type="match status" value="1"/>
</dbReference>
<dbReference type="InterPro" id="IPR025660">
    <property type="entry name" value="Pept_his_AS"/>
</dbReference>
<evidence type="ECO:0000256" key="2">
    <source>
        <dbReference type="ARBA" id="ARBA00022670"/>
    </source>
</evidence>
<dbReference type="VEuPathDB" id="AmoebaDB:EHI5A_238670"/>
<dbReference type="InterPro" id="IPR013201">
    <property type="entry name" value="Prot_inhib_I29"/>
</dbReference>
<evidence type="ECO:0000256" key="4">
    <source>
        <dbReference type="ARBA" id="ARBA00022807"/>
    </source>
</evidence>
<keyword evidence="2" id="KW-0645">Protease</keyword>
<dbReference type="VEuPathDB" id="AmoebaDB:EHI_074180"/>
<dbReference type="InterPro" id="IPR013128">
    <property type="entry name" value="Peptidase_C1A"/>
</dbReference>
<keyword evidence="5" id="KW-0865">Zymogen</keyword>
<evidence type="ECO:0000313" key="10">
    <source>
        <dbReference type="EMBL" id="BAN39227.1"/>
    </source>
</evidence>
<dbReference type="VEuPathDB" id="AmoebaDB:EHI7A_007730"/>
<dbReference type="Gene3D" id="3.90.70.10">
    <property type="entry name" value="Cysteine proteinases"/>
    <property type="match status" value="1"/>
</dbReference>
<keyword evidence="3" id="KW-0732">Signal</keyword>
<feature type="domain" description="Cathepsin propeptide inhibitor" evidence="9">
    <location>
        <begin position="16"/>
        <end position="71"/>
    </location>
</feature>
<dbReference type="VEuPathDB" id="AmoebaDB:KM1_218550"/>
<dbReference type="EMBL" id="AK420630">
    <property type="protein sequence ID" value="BAN39227.1"/>
    <property type="molecule type" value="mRNA"/>
</dbReference>
<dbReference type="InterPro" id="IPR039417">
    <property type="entry name" value="Peptidase_C1A_papain-like"/>
</dbReference>
<dbReference type="InterPro" id="IPR025661">
    <property type="entry name" value="Pept_asp_AS"/>
</dbReference>